<dbReference type="OrthoDB" id="10256179at2759"/>
<feature type="repeat" description="RCC1" evidence="2">
    <location>
        <begin position="1017"/>
        <end position="1065"/>
    </location>
</feature>
<dbReference type="Gene3D" id="1.20.5.190">
    <property type="match status" value="1"/>
</dbReference>
<keyword evidence="1" id="KW-0677">Repeat</keyword>
<dbReference type="KEGG" id="bmic:BmR1_04g07850"/>
<dbReference type="PANTHER" id="PTHR45622:SF58">
    <property type="entry name" value="REGULATOR OF CHROMOSOME CONDENSATION DOMAIN-CONTAINING PROTEIN"/>
    <property type="match status" value="1"/>
</dbReference>
<protein>
    <submittedName>
        <fullName evidence="3">Cell cycle associated protein, putative</fullName>
    </submittedName>
</protein>
<evidence type="ECO:0000256" key="1">
    <source>
        <dbReference type="ARBA" id="ARBA00022737"/>
    </source>
</evidence>
<evidence type="ECO:0000256" key="2">
    <source>
        <dbReference type="PROSITE-ProRule" id="PRU00235"/>
    </source>
</evidence>
<dbReference type="CDD" id="cd23767">
    <property type="entry name" value="IQCD"/>
    <property type="match status" value="2"/>
</dbReference>
<gene>
    <name evidence="3" type="ORF">BmR1_04g07850</name>
</gene>
<dbReference type="PROSITE" id="PS50096">
    <property type="entry name" value="IQ"/>
    <property type="match status" value="3"/>
</dbReference>
<organism evidence="3 4">
    <name type="scientific">Babesia microti (strain RI)</name>
    <dbReference type="NCBI Taxonomy" id="1133968"/>
    <lineage>
        <taxon>Eukaryota</taxon>
        <taxon>Sar</taxon>
        <taxon>Alveolata</taxon>
        <taxon>Apicomplexa</taxon>
        <taxon>Aconoidasida</taxon>
        <taxon>Piroplasmida</taxon>
        <taxon>Babesiidae</taxon>
        <taxon>Babesia</taxon>
    </lineage>
</organism>
<dbReference type="Gene3D" id="2.130.10.30">
    <property type="entry name" value="Regulator of chromosome condensation 1/beta-lactamase-inhibitor protein II"/>
    <property type="match status" value="1"/>
</dbReference>
<dbReference type="VEuPathDB" id="PiroplasmaDB:BmR1_04g07850"/>
<dbReference type="InterPro" id="IPR027417">
    <property type="entry name" value="P-loop_NTPase"/>
</dbReference>
<dbReference type="InterPro" id="IPR000048">
    <property type="entry name" value="IQ_motif_EF-hand-BS"/>
</dbReference>
<reference evidence="3 4" key="2">
    <citation type="journal article" date="2013" name="PLoS ONE">
        <title>Whole genome mapping and re-organization of the nuclear and mitochondrial genomes of Babesia microti isolates.</title>
        <authorList>
            <person name="Cornillot E."/>
            <person name="Dassouli A."/>
            <person name="Garg A."/>
            <person name="Pachikara N."/>
            <person name="Randazzo S."/>
            <person name="Depoix D."/>
            <person name="Carcy B."/>
            <person name="Delbecq S."/>
            <person name="Frutos R."/>
            <person name="Silva J.C."/>
            <person name="Sutton R."/>
            <person name="Krause P.J."/>
            <person name="Mamoun C.B."/>
        </authorList>
    </citation>
    <scope>NUCLEOTIDE SEQUENCE [LARGE SCALE GENOMIC DNA]</scope>
    <source>
        <strain evidence="3 4">RI</strain>
    </source>
</reference>
<dbReference type="PROSITE" id="PS50012">
    <property type="entry name" value="RCC1_3"/>
    <property type="match status" value="2"/>
</dbReference>
<evidence type="ECO:0000313" key="3">
    <source>
        <dbReference type="EMBL" id="CCF75757.1"/>
    </source>
</evidence>
<name>I7IHG2_BABMR</name>
<reference evidence="3 4" key="3">
    <citation type="journal article" date="2016" name="Sci. Rep.">
        <title>Genome-wide diversity and gene expression profiling of Babesia microti isolates identify polymorphic genes that mediate host-pathogen interactions.</title>
        <authorList>
            <person name="Silva J.C."/>
            <person name="Cornillot E."/>
            <person name="McCracken C."/>
            <person name="Usmani-Brown S."/>
            <person name="Dwivedi A."/>
            <person name="Ifeonu O.O."/>
            <person name="Crabtree J."/>
            <person name="Gotia H.T."/>
            <person name="Virji A.Z."/>
            <person name="Reynes C."/>
            <person name="Colinge J."/>
            <person name="Kumar V."/>
            <person name="Lawres L."/>
            <person name="Pazzi J.E."/>
            <person name="Pablo J.V."/>
            <person name="Hung C."/>
            <person name="Brancato J."/>
            <person name="Kumari P."/>
            <person name="Orvis J."/>
            <person name="Tretina K."/>
            <person name="Chibucos M."/>
            <person name="Ott S."/>
            <person name="Sadzewicz L."/>
            <person name="Sengamalay N."/>
            <person name="Shetty A.C."/>
            <person name="Su Q."/>
            <person name="Tallon L."/>
            <person name="Fraser C.M."/>
            <person name="Frutos R."/>
            <person name="Molina D.M."/>
            <person name="Krause P.J."/>
            <person name="Ben Mamoun C."/>
        </authorList>
    </citation>
    <scope>NUCLEOTIDE SEQUENCE [LARGE SCALE GENOMIC DNA]</scope>
    <source>
        <strain evidence="3 4">RI</strain>
    </source>
</reference>
<dbReference type="PANTHER" id="PTHR45622">
    <property type="entry name" value="UBIQUITIN-PROTEIN LIGASE E3A-RELATED"/>
    <property type="match status" value="1"/>
</dbReference>
<reference evidence="3 4" key="1">
    <citation type="journal article" date="2012" name="Nucleic Acids Res.">
        <title>Sequencing of the smallest Apicomplexan genome from the human pathogen Babesia microti.</title>
        <authorList>
            <person name="Cornillot E."/>
            <person name="Hadj-Kaddour K."/>
            <person name="Dassouli A."/>
            <person name="Noel B."/>
            <person name="Ranwez V."/>
            <person name="Vacherie B."/>
            <person name="Augagneur Y."/>
            <person name="Bres V."/>
            <person name="Duclos A."/>
            <person name="Randazzo S."/>
            <person name="Carcy B."/>
            <person name="Debierre-Grockiego F."/>
            <person name="Delbecq S."/>
            <person name="Moubri-Menage K."/>
            <person name="Shams-Eldin H."/>
            <person name="Usmani-Brown S."/>
            <person name="Bringaud F."/>
            <person name="Wincker P."/>
            <person name="Vivares C.P."/>
            <person name="Schwarz R.T."/>
            <person name="Schetters T.P."/>
            <person name="Krause P.J."/>
            <person name="Gorenflot A."/>
            <person name="Berry V."/>
            <person name="Barbe V."/>
            <person name="Ben Mamoun C."/>
        </authorList>
    </citation>
    <scope>NUCLEOTIDE SEQUENCE [LARGE SCALE GENOMIC DNA]</scope>
    <source>
        <strain evidence="3 4">RI</strain>
    </source>
</reference>
<evidence type="ECO:0000313" key="4">
    <source>
        <dbReference type="Proteomes" id="UP000002899"/>
    </source>
</evidence>
<dbReference type="InterPro" id="IPR009091">
    <property type="entry name" value="RCC1/BLIP-II"/>
</dbReference>
<sequence>MLVRDILFENWDTEAKDSEICQIGFSPGVFFGRTFYCDNDVSPVLQIFDEAVGSKESTLLFLNNDILMAVWKSISLHSTSRISDQHWIPTFKSFYNHPSIVIFTYDNLQHLVKLSITPALGDDPFIPLFFEKFTSDNFEYSDKYTKLIASLRPIFDSENNEDHANFMSFTETLGRKTPLSDLVKIISICIISKTISYYNKYHTSDEWSKLLISESFMKKMVCLKLQPPPELGVIPSKSRLIKRGVVCYKGHDLHMMACYILGSDQGKLTSLVVQEPWQIETLAGALHLRLRQYLLGNLYNNGSTASESTYNISLVSNGTKQCRDALDELLQELIVHEFKVKAGIVKNDDDSIILGNKFSSINIMIETIINIHLKVQKSVNSEGSELSFNSLADVYHSILENAPDAYKEDRLFMALVDDFLTHTLSSSMHKLLKESKVELIRKLAEMYPKHYCKANIAIDIYNRIRNLSGREFLITADDQFPITEFNEIQIQEMCVIHPEEFSSRFYILLGAALSKATLSNYKKYIKRYCHLSALEKTLNMLRLFGLDYTLERQGVTVKKHHLARLESRRAQLLKSKPLIVYIQTRWRGMRDIIFLKLLKYGAVRIQSIIRRELFCKTTAKAKDMANNFIGLVATLVAIRNGFVPSKPTLQMVRKMELRFQAQELQLLRIAAATFIQSYWRMFRVRREREMLEKNNIIAFSEVLIKDLVKSLLARDNLCKQKFENEVYIAVNTIQSAYRGYVVRKKYMLLRGLAIAIPSIIRKGSRLQTLSFRLRQTRNKEMRDLISLEMQLPPNFTKVQNLFRMYYIRKQYKLLRSHLQLAHAFAMTKIARLKYEKMRSATIRIQRFFRSIRLVQQLNIHPVKTLSRKIDLDERSSRNLNLGRFKIIYYRTNYRKSWYSGGWGLPLFRILSYIEKIGANGDLTGSLAIGRGHSLFLAKFGQSTMLFTWGSNERGQLGRPGLDDTANITSDPIGITNNMNPSAAVNSIAGNLFQPIFKVGIKSVYAGNEFSCCLDERGAVYTWGDNRFGQCGHGHRLITIPTPTYLIDGVDKFVVGSSHCYARSMHVDYMWGSGSCIGFNPENWYVPTRIDNYLGGSIELISLGEGENGATLYSAPNIMYLWDNKKVFIEAVEFDTEVTIKALYISRNLKCIHVERLVPFSQPERKQEFIPKSRQPFTDIEFLSPIDSVSNNKLIRSPTFGDSANDPSSETIVYKSVPSGYCIEVWVMGMIRTDEEAKRETYTTENRGVSTDVYTLKNYSRPVRVNFGDIRITNVFADKYMIVVSCDNGKKIFAADCFSPIGDVLMPSIYQFIQLRDSSVERDFELVTNFLSATIIYGNKL</sequence>
<dbReference type="EMBL" id="LN871599">
    <property type="protein sequence ID" value="CCF75757.1"/>
    <property type="molecule type" value="Genomic_DNA"/>
</dbReference>
<dbReference type="InterPro" id="IPR051709">
    <property type="entry name" value="Ub-ligase/GTPase-reg"/>
</dbReference>
<keyword evidence="4" id="KW-1185">Reference proteome</keyword>
<dbReference type="RefSeq" id="XP_012650165.1">
    <property type="nucleotide sequence ID" value="XM_012794711.1"/>
</dbReference>
<dbReference type="InterPro" id="IPR000408">
    <property type="entry name" value="Reg_chr_condens"/>
</dbReference>
<dbReference type="SUPFAM" id="SSF52540">
    <property type="entry name" value="P-loop containing nucleoside triphosphate hydrolases"/>
    <property type="match status" value="1"/>
</dbReference>
<accession>I7IHG2</accession>
<feature type="repeat" description="RCC1" evidence="2">
    <location>
        <begin position="943"/>
        <end position="1016"/>
    </location>
</feature>
<dbReference type="SMART" id="SM00015">
    <property type="entry name" value="IQ"/>
    <property type="match status" value="4"/>
</dbReference>
<dbReference type="Proteomes" id="UP000002899">
    <property type="component" value="Chromosome IV"/>
</dbReference>
<dbReference type="GeneID" id="24426210"/>
<dbReference type="Pfam" id="PF00612">
    <property type="entry name" value="IQ"/>
    <property type="match status" value="2"/>
</dbReference>
<dbReference type="Pfam" id="PF13540">
    <property type="entry name" value="RCC1_2"/>
    <property type="match status" value="1"/>
</dbReference>
<dbReference type="SUPFAM" id="SSF50985">
    <property type="entry name" value="RCC1/BLIP-II"/>
    <property type="match status" value="1"/>
</dbReference>
<proteinExistence type="predicted"/>